<dbReference type="SUPFAM" id="SSF47336">
    <property type="entry name" value="ACP-like"/>
    <property type="match status" value="1"/>
</dbReference>
<dbReference type="Gene3D" id="1.10.1200.10">
    <property type="entry name" value="ACP-like"/>
    <property type="match status" value="1"/>
</dbReference>
<dbReference type="EMBL" id="LFML01000043">
    <property type="protein sequence ID" value="KMO97754.1"/>
    <property type="molecule type" value="Genomic_DNA"/>
</dbReference>
<organism evidence="2 3">
    <name type="scientific">Streptomyces roseus</name>
    <dbReference type="NCBI Taxonomy" id="66430"/>
    <lineage>
        <taxon>Bacteria</taxon>
        <taxon>Bacillati</taxon>
        <taxon>Actinomycetota</taxon>
        <taxon>Actinomycetes</taxon>
        <taxon>Kitasatosporales</taxon>
        <taxon>Streptomycetaceae</taxon>
        <taxon>Streptomyces</taxon>
    </lineage>
</organism>
<reference evidence="2 3" key="1">
    <citation type="submission" date="2015-06" db="EMBL/GenBank/DDBJ databases">
        <title>Recapitulation of the evolution of biosynthetic gene clusters reveals hidden chemical diversity on bacterial genomes.</title>
        <authorList>
            <person name="Cruz-Morales P."/>
            <person name="Martinez-Guerrero C."/>
            <person name="Morales-Escalante M.A."/>
            <person name="Yanez-Guerra L.A."/>
            <person name="Kopp J.F."/>
            <person name="Feldmann J."/>
            <person name="Ramos-Aboites H.E."/>
            <person name="Barona-Gomez F."/>
        </authorList>
    </citation>
    <scope>NUCLEOTIDE SEQUENCE [LARGE SCALE GENOMIC DNA]</scope>
    <source>
        <strain evidence="2 3">ATCC 31245</strain>
    </source>
</reference>
<evidence type="ECO:0000313" key="2">
    <source>
        <dbReference type="EMBL" id="KMO97754.1"/>
    </source>
</evidence>
<protein>
    <recommendedName>
        <fullName evidence="1">Carrier domain-containing protein</fullName>
    </recommendedName>
</protein>
<sequence>MDVSIVSRMVVVLGELDVPTADVTPDTTFEAMEIDSLLLEELALRLQKTFGVEIEMGELVPEQTVAEAAAVIASKGVAVA</sequence>
<dbReference type="AlphaFoldDB" id="A0A0J6XR81"/>
<dbReference type="Pfam" id="PF00550">
    <property type="entry name" value="PP-binding"/>
    <property type="match status" value="1"/>
</dbReference>
<dbReference type="InterPro" id="IPR009081">
    <property type="entry name" value="PP-bd_ACP"/>
</dbReference>
<dbReference type="Proteomes" id="UP000035932">
    <property type="component" value="Unassembled WGS sequence"/>
</dbReference>
<dbReference type="RefSeq" id="WP_048476430.1">
    <property type="nucleotide sequence ID" value="NZ_JBHYYZ010000078.1"/>
</dbReference>
<gene>
    <name evidence="2" type="ORF">ACS04_11345</name>
</gene>
<dbReference type="OrthoDB" id="4277927at2"/>
<proteinExistence type="predicted"/>
<feature type="domain" description="Carrier" evidence="1">
    <location>
        <begin position="1"/>
        <end position="76"/>
    </location>
</feature>
<dbReference type="PATRIC" id="fig|66430.4.peg.4662"/>
<accession>A0A0J6XR81</accession>
<comment type="caution">
    <text evidence="2">The sequence shown here is derived from an EMBL/GenBank/DDBJ whole genome shotgun (WGS) entry which is preliminary data.</text>
</comment>
<keyword evidence="3" id="KW-1185">Reference proteome</keyword>
<dbReference type="InterPro" id="IPR036736">
    <property type="entry name" value="ACP-like_sf"/>
</dbReference>
<dbReference type="PROSITE" id="PS50075">
    <property type="entry name" value="CARRIER"/>
    <property type="match status" value="1"/>
</dbReference>
<evidence type="ECO:0000259" key="1">
    <source>
        <dbReference type="PROSITE" id="PS50075"/>
    </source>
</evidence>
<dbReference type="STRING" id="66430.ACS04_11345"/>
<name>A0A0J6XR81_9ACTN</name>
<evidence type="ECO:0000313" key="3">
    <source>
        <dbReference type="Proteomes" id="UP000035932"/>
    </source>
</evidence>